<dbReference type="AlphaFoldDB" id="A0A498SIJ4"/>
<sequence>MHYFISRSGLEIPGGLLARDVPQIILLTFDGPVTDQTFRIYKLLFNGNYRNPNGCPIKGTFFISAEWNNYDQTQWLIKNGHEIAVNSITHQSLGDETVERWKKEMVGMRDALRHFSYASATDIIGVRAPQLELGGDNQFAMMEKFGFIYDNTMSASGGPYWPQTLAYNTAWKCSSVYCPKSEHPNIWEIPINRFIVPGSQKEFTMLKEAIRACFSLHNDSPLDIAEILEMNFNRSYNYNRAPYLLTADNDFLNSLPNEGAIIAFKLFIEKILKNSDVYFVTITQALEWIRRPTRLLHIHSFEPWQCNVPSKSNITTCETPSSCSFTCNGETRILRICGTCPQVYPKLGDPTGTGNSTADR</sequence>
<dbReference type="InterPro" id="IPR052740">
    <property type="entry name" value="CE4"/>
</dbReference>
<dbReference type="OrthoDB" id="504708at2759"/>
<dbReference type="GO" id="GO:0005975">
    <property type="term" value="P:carbohydrate metabolic process"/>
    <property type="evidence" value="ECO:0007669"/>
    <property type="project" value="InterPro"/>
</dbReference>
<dbReference type="Gene3D" id="3.20.20.370">
    <property type="entry name" value="Glycoside hydrolase/deacetylase"/>
    <property type="match status" value="1"/>
</dbReference>
<protein>
    <recommendedName>
        <fullName evidence="1">NodB homology domain-containing protein</fullName>
    </recommendedName>
</protein>
<gene>
    <name evidence="2" type="ORF">NAV_LOCUS3287</name>
</gene>
<evidence type="ECO:0000313" key="3">
    <source>
        <dbReference type="Proteomes" id="UP000276991"/>
    </source>
</evidence>
<dbReference type="Pfam" id="PF01522">
    <property type="entry name" value="Polysacc_deac_1"/>
    <property type="match status" value="1"/>
</dbReference>
<dbReference type="GO" id="GO:0016810">
    <property type="term" value="F:hydrolase activity, acting on carbon-nitrogen (but not peptide) bonds"/>
    <property type="evidence" value="ECO:0007669"/>
    <property type="project" value="InterPro"/>
</dbReference>
<feature type="domain" description="NodB homology" evidence="1">
    <location>
        <begin position="23"/>
        <end position="116"/>
    </location>
</feature>
<reference evidence="2 3" key="1">
    <citation type="submission" date="2018-08" db="EMBL/GenBank/DDBJ databases">
        <authorList>
            <person name="Laetsch R D."/>
            <person name="Stevens L."/>
            <person name="Kumar S."/>
            <person name="Blaxter L. M."/>
        </authorList>
    </citation>
    <scope>NUCLEOTIDE SEQUENCE [LARGE SCALE GENOMIC DNA]</scope>
</reference>
<proteinExistence type="predicted"/>
<dbReference type="EMBL" id="UPTC01000408">
    <property type="protein sequence ID" value="VBB28457.1"/>
    <property type="molecule type" value="Genomic_DNA"/>
</dbReference>
<organism evidence="2 3">
    <name type="scientific">Acanthocheilonema viteae</name>
    <name type="common">Filarial nematode worm</name>
    <name type="synonym">Dipetalonema viteae</name>
    <dbReference type="NCBI Taxonomy" id="6277"/>
    <lineage>
        <taxon>Eukaryota</taxon>
        <taxon>Metazoa</taxon>
        <taxon>Ecdysozoa</taxon>
        <taxon>Nematoda</taxon>
        <taxon>Chromadorea</taxon>
        <taxon>Rhabditida</taxon>
        <taxon>Spirurina</taxon>
        <taxon>Spiruromorpha</taxon>
        <taxon>Filarioidea</taxon>
        <taxon>Onchocercidae</taxon>
        <taxon>Acanthocheilonema</taxon>
    </lineage>
</organism>
<dbReference type="SUPFAM" id="SSF88713">
    <property type="entry name" value="Glycoside hydrolase/deacetylase"/>
    <property type="match status" value="1"/>
</dbReference>
<accession>A0A498SIJ4</accession>
<name>A0A498SIJ4_ACAVI</name>
<dbReference type="Proteomes" id="UP000276991">
    <property type="component" value="Unassembled WGS sequence"/>
</dbReference>
<dbReference type="PANTHER" id="PTHR45985:SF3">
    <property type="entry name" value="CHITIN DEACETYLASE-LIKE 4"/>
    <property type="match status" value="1"/>
</dbReference>
<dbReference type="PANTHER" id="PTHR45985">
    <property type="match status" value="1"/>
</dbReference>
<evidence type="ECO:0000259" key="1">
    <source>
        <dbReference type="Pfam" id="PF01522"/>
    </source>
</evidence>
<keyword evidence="3" id="KW-1185">Reference proteome</keyword>
<dbReference type="InterPro" id="IPR011330">
    <property type="entry name" value="Glyco_hydro/deAcase_b/a-brl"/>
</dbReference>
<dbReference type="InterPro" id="IPR002509">
    <property type="entry name" value="NODB_dom"/>
</dbReference>
<evidence type="ECO:0000313" key="2">
    <source>
        <dbReference type="EMBL" id="VBB28457.1"/>
    </source>
</evidence>
<dbReference type="STRING" id="6277.A0A498SIJ4"/>